<accession>A0A0R3PJS2</accession>
<protein>
    <submittedName>
        <fullName evidence="2 4">Uncharacterized protein</fullName>
    </submittedName>
</protein>
<proteinExistence type="predicted"/>
<reference evidence="2 3" key="2">
    <citation type="submission" date="2018-11" db="EMBL/GenBank/DDBJ databases">
        <authorList>
            <consortium name="Pathogen Informatics"/>
        </authorList>
    </citation>
    <scope>NUCLEOTIDE SEQUENCE [LARGE SCALE GENOMIC DNA]</scope>
    <source>
        <strain evidence="2 3">Costa Rica</strain>
    </source>
</reference>
<dbReference type="EMBL" id="UYYA01003828">
    <property type="protein sequence ID" value="VDM56330.1"/>
    <property type="molecule type" value="Genomic_DNA"/>
</dbReference>
<sequence length="134" mass="15673">MEIYYEFEYSNSRIFDDGSLDCRQRTFNWRRTAYSYHRLLRRCLRQRPLCFCDKEKNDKILLQKKGGGKGTDQRDSIEDGNKLFSDRKGHPTACDEGVSTDATIRIPDDFSGDYTRRTLITSLKSADDKLMSHD</sequence>
<organism evidence="4">
    <name type="scientific">Angiostrongylus costaricensis</name>
    <name type="common">Nematode worm</name>
    <dbReference type="NCBI Taxonomy" id="334426"/>
    <lineage>
        <taxon>Eukaryota</taxon>
        <taxon>Metazoa</taxon>
        <taxon>Ecdysozoa</taxon>
        <taxon>Nematoda</taxon>
        <taxon>Chromadorea</taxon>
        <taxon>Rhabditida</taxon>
        <taxon>Rhabditina</taxon>
        <taxon>Rhabditomorpha</taxon>
        <taxon>Strongyloidea</taxon>
        <taxon>Metastrongylidae</taxon>
        <taxon>Angiostrongylus</taxon>
    </lineage>
</organism>
<reference evidence="4" key="1">
    <citation type="submission" date="2017-02" db="UniProtKB">
        <authorList>
            <consortium name="WormBaseParasite"/>
        </authorList>
    </citation>
    <scope>IDENTIFICATION</scope>
</reference>
<evidence type="ECO:0000313" key="3">
    <source>
        <dbReference type="Proteomes" id="UP000267027"/>
    </source>
</evidence>
<gene>
    <name evidence="2" type="ORF">ACOC_LOCUS4745</name>
</gene>
<evidence type="ECO:0000313" key="4">
    <source>
        <dbReference type="WBParaSite" id="ACOC_0000474401-mRNA-1"/>
    </source>
</evidence>
<feature type="region of interest" description="Disordered" evidence="1">
    <location>
        <begin position="63"/>
        <end position="96"/>
    </location>
</feature>
<dbReference type="AlphaFoldDB" id="A0A0R3PJS2"/>
<feature type="compositionally biased region" description="Basic and acidic residues" evidence="1">
    <location>
        <begin position="71"/>
        <end position="89"/>
    </location>
</feature>
<evidence type="ECO:0000256" key="1">
    <source>
        <dbReference type="SAM" id="MobiDB-lite"/>
    </source>
</evidence>
<name>A0A0R3PJS2_ANGCS</name>
<keyword evidence="3" id="KW-1185">Reference proteome</keyword>
<dbReference type="Proteomes" id="UP000267027">
    <property type="component" value="Unassembled WGS sequence"/>
</dbReference>
<dbReference type="WBParaSite" id="ACOC_0000474401-mRNA-1">
    <property type="protein sequence ID" value="ACOC_0000474401-mRNA-1"/>
    <property type="gene ID" value="ACOC_0000474401"/>
</dbReference>
<evidence type="ECO:0000313" key="2">
    <source>
        <dbReference type="EMBL" id="VDM56330.1"/>
    </source>
</evidence>